<dbReference type="SMART" id="SM00584">
    <property type="entry name" value="TLDc"/>
    <property type="match status" value="1"/>
</dbReference>
<keyword evidence="5" id="KW-0833">Ubl conjugation pathway</keyword>
<dbReference type="Gene3D" id="3.30.710.10">
    <property type="entry name" value="Potassium Channel Kv1.1, Chain A"/>
    <property type="match status" value="2"/>
</dbReference>
<feature type="region of interest" description="Disordered" evidence="9">
    <location>
        <begin position="197"/>
        <end position="217"/>
    </location>
</feature>
<protein>
    <submittedName>
        <fullName evidence="14">Uncharacterized protein</fullName>
    </submittedName>
</protein>
<dbReference type="InterPro" id="IPR006571">
    <property type="entry name" value="TLDc_dom"/>
</dbReference>
<dbReference type="Gene3D" id="1.10.150.50">
    <property type="entry name" value="Transcription Factor, Ets-1"/>
    <property type="match status" value="1"/>
</dbReference>
<keyword evidence="8" id="KW-0175">Coiled coil</keyword>
<dbReference type="EMBL" id="JATAAI010000062">
    <property type="protein sequence ID" value="KAK1732636.1"/>
    <property type="molecule type" value="Genomic_DNA"/>
</dbReference>
<dbReference type="GO" id="GO:0016567">
    <property type="term" value="P:protein ubiquitination"/>
    <property type="evidence" value="ECO:0007669"/>
    <property type="project" value="InterPro"/>
</dbReference>
<dbReference type="PANTHER" id="PTHR11685">
    <property type="entry name" value="RBR FAMILY RING FINGER AND IBR DOMAIN-CONTAINING"/>
    <property type="match status" value="1"/>
</dbReference>
<evidence type="ECO:0000313" key="14">
    <source>
        <dbReference type="EMBL" id="KAK1732636.1"/>
    </source>
</evidence>
<evidence type="ECO:0000256" key="3">
    <source>
        <dbReference type="ARBA" id="ARBA00022737"/>
    </source>
</evidence>
<evidence type="ECO:0000256" key="2">
    <source>
        <dbReference type="ARBA" id="ARBA00022723"/>
    </source>
</evidence>
<dbReference type="InterPro" id="IPR001660">
    <property type="entry name" value="SAM"/>
</dbReference>
<evidence type="ECO:0000313" key="15">
    <source>
        <dbReference type="Proteomes" id="UP001224775"/>
    </source>
</evidence>
<evidence type="ECO:0000259" key="13">
    <source>
        <dbReference type="PROSITE" id="PS51886"/>
    </source>
</evidence>
<dbReference type="PROSITE" id="PS51886">
    <property type="entry name" value="TLDC"/>
    <property type="match status" value="1"/>
</dbReference>
<dbReference type="InterPro" id="IPR003131">
    <property type="entry name" value="T1-type_BTB"/>
</dbReference>
<name>A0AAD8XRS0_9STRA</name>
<feature type="domain" description="SAM" evidence="11">
    <location>
        <begin position="954"/>
        <end position="1019"/>
    </location>
</feature>
<gene>
    <name evidence="14" type="ORF">QTG54_016697</name>
</gene>
<evidence type="ECO:0000259" key="11">
    <source>
        <dbReference type="PROSITE" id="PS50105"/>
    </source>
</evidence>
<keyword evidence="3" id="KW-0677">Repeat</keyword>
<keyword evidence="1" id="KW-0808">Transferase</keyword>
<evidence type="ECO:0000259" key="12">
    <source>
        <dbReference type="PROSITE" id="PS51873"/>
    </source>
</evidence>
<feature type="domain" description="RING-type" evidence="12">
    <location>
        <begin position="237"/>
        <end position="499"/>
    </location>
</feature>
<dbReference type="SUPFAM" id="SSF54695">
    <property type="entry name" value="POZ domain"/>
    <property type="match status" value="2"/>
</dbReference>
<feature type="compositionally biased region" description="Low complexity" evidence="9">
    <location>
        <begin position="208"/>
        <end position="217"/>
    </location>
</feature>
<dbReference type="SUPFAM" id="SSF47769">
    <property type="entry name" value="SAM/Pointed domain"/>
    <property type="match status" value="1"/>
</dbReference>
<evidence type="ECO:0000256" key="6">
    <source>
        <dbReference type="ARBA" id="ARBA00022833"/>
    </source>
</evidence>
<evidence type="ECO:0000256" key="5">
    <source>
        <dbReference type="ARBA" id="ARBA00022786"/>
    </source>
</evidence>
<dbReference type="GO" id="GO:0051260">
    <property type="term" value="P:protein homooligomerization"/>
    <property type="evidence" value="ECO:0007669"/>
    <property type="project" value="InterPro"/>
</dbReference>
<evidence type="ECO:0000256" key="8">
    <source>
        <dbReference type="SAM" id="Coils"/>
    </source>
</evidence>
<evidence type="ECO:0000256" key="1">
    <source>
        <dbReference type="ARBA" id="ARBA00022679"/>
    </source>
</evidence>
<dbReference type="Pfam" id="PF07534">
    <property type="entry name" value="TLD"/>
    <property type="match status" value="1"/>
</dbReference>
<dbReference type="PROSITE" id="PS50089">
    <property type="entry name" value="ZF_RING_2"/>
    <property type="match status" value="1"/>
</dbReference>
<proteinExistence type="predicted"/>
<feature type="domain" description="RING-type" evidence="10">
    <location>
        <begin position="241"/>
        <end position="290"/>
    </location>
</feature>
<keyword evidence="6" id="KW-0862">Zinc</keyword>
<dbReference type="SMART" id="SM00454">
    <property type="entry name" value="SAM"/>
    <property type="match status" value="1"/>
</dbReference>
<comment type="caution">
    <text evidence="14">The sequence shown here is derived from an EMBL/GenBank/DDBJ whole genome shotgun (WGS) entry which is preliminary data.</text>
</comment>
<dbReference type="PROSITE" id="PS50105">
    <property type="entry name" value="SAM_DOMAIN"/>
    <property type="match status" value="1"/>
</dbReference>
<dbReference type="SUPFAM" id="SSF57850">
    <property type="entry name" value="RING/U-box"/>
    <property type="match status" value="2"/>
</dbReference>
<dbReference type="Pfam" id="PF02214">
    <property type="entry name" value="BTB_2"/>
    <property type="match status" value="1"/>
</dbReference>
<dbReference type="InterPro" id="IPR013761">
    <property type="entry name" value="SAM/pointed_sf"/>
</dbReference>
<dbReference type="GO" id="GO:0004842">
    <property type="term" value="F:ubiquitin-protein transferase activity"/>
    <property type="evidence" value="ECO:0007669"/>
    <property type="project" value="InterPro"/>
</dbReference>
<evidence type="ECO:0000256" key="7">
    <source>
        <dbReference type="PROSITE-ProRule" id="PRU00175"/>
    </source>
</evidence>
<organism evidence="14 15">
    <name type="scientific">Skeletonema marinoi</name>
    <dbReference type="NCBI Taxonomy" id="267567"/>
    <lineage>
        <taxon>Eukaryota</taxon>
        <taxon>Sar</taxon>
        <taxon>Stramenopiles</taxon>
        <taxon>Ochrophyta</taxon>
        <taxon>Bacillariophyta</taxon>
        <taxon>Coscinodiscophyceae</taxon>
        <taxon>Thalassiosirophycidae</taxon>
        <taxon>Thalassiosirales</taxon>
        <taxon>Skeletonemataceae</taxon>
        <taxon>Skeletonema</taxon>
        <taxon>Skeletonema marinoi-dohrnii complex</taxon>
    </lineage>
</organism>
<dbReference type="AlphaFoldDB" id="A0AAD8XRS0"/>
<keyword evidence="4 7" id="KW-0863">Zinc-finger</keyword>
<dbReference type="PROSITE" id="PS51873">
    <property type="entry name" value="TRIAD"/>
    <property type="match status" value="1"/>
</dbReference>
<dbReference type="GO" id="GO:0008270">
    <property type="term" value="F:zinc ion binding"/>
    <property type="evidence" value="ECO:0007669"/>
    <property type="project" value="UniProtKB-KW"/>
</dbReference>
<dbReference type="Pfam" id="PF07647">
    <property type="entry name" value="SAM_2"/>
    <property type="match status" value="1"/>
</dbReference>
<keyword evidence="2" id="KW-0479">Metal-binding</keyword>
<reference evidence="14" key="1">
    <citation type="submission" date="2023-06" db="EMBL/GenBank/DDBJ databases">
        <title>Survivors Of The Sea: Transcriptome response of Skeletonema marinoi to long-term dormancy.</title>
        <authorList>
            <person name="Pinder M.I.M."/>
            <person name="Kourtchenko O."/>
            <person name="Robertson E.K."/>
            <person name="Larsson T."/>
            <person name="Maumus F."/>
            <person name="Osuna-Cruz C.M."/>
            <person name="Vancaester E."/>
            <person name="Stenow R."/>
            <person name="Vandepoele K."/>
            <person name="Ploug H."/>
            <person name="Bruchert V."/>
            <person name="Godhe A."/>
            <person name="Topel M."/>
        </authorList>
    </citation>
    <scope>NUCLEOTIDE SEQUENCE</scope>
    <source>
        <strain evidence="14">R05AC</strain>
    </source>
</reference>
<evidence type="ECO:0000256" key="9">
    <source>
        <dbReference type="SAM" id="MobiDB-lite"/>
    </source>
</evidence>
<dbReference type="InterPro" id="IPR011333">
    <property type="entry name" value="SKP1/BTB/POZ_sf"/>
</dbReference>
<evidence type="ECO:0000256" key="4">
    <source>
        <dbReference type="ARBA" id="ARBA00022771"/>
    </source>
</evidence>
<feature type="coiled-coil region" evidence="8">
    <location>
        <begin position="511"/>
        <end position="542"/>
    </location>
</feature>
<dbReference type="Gene3D" id="1.20.120.1750">
    <property type="match status" value="1"/>
</dbReference>
<dbReference type="InterPro" id="IPR031127">
    <property type="entry name" value="E3_UB_ligase_RBR"/>
</dbReference>
<sequence>MAENSISIDELAEQNIDWYAAACIYIDETTLLPLEGQRRGFRGIVRLTIDVTNTAFCRKTSQDGHYRYFIIDKLPVLTVALDYVYNDLELADDDEEAPPTNVDIQFEQYPEEWPSAHQSSHVTWLTEKCQQAMNNSLGYGSFTYEMIQLCEHELMNFWEVIHQTDDYRLILLPPKMDNLYHSNVGVEIHPRNEAIKLQQTQKQKQDGSPSRNSRATAATSAQEYAQNALLQCWPKMYHSQCPICFDDSRCDEGTTLPCGDFFCNDCFPYYLHVKVTELSEYRQNPFLCPIQGCRAEMCIEAVVKHYISKEDVRLIERWKRDLEFPPCFILDRCPSKSCATNNIDKAKDDNYMMRRCNNDVKNKFIFCEVCKKEWCELCMRRIHNGVTRAEHKEVCEVQMMLKFCRRYLRASDEMKQKCEEMYPWICNYSRGVHEDVGVLSWLLENGQNCPNCAVGVERISGCFHMTCPTQTEMWANVPMRDIPTRAVPATAVTSVTMDDLKKVNNNIKTAFEKSDRDRATQTNKLEEKEKQLLDRLSKLDDEKLKAASANGNVDVSDDDLLEINAGGKVIAVKRATLTQLQGSRLEAMFSGRWDKKLVRDSSGRLFLDVNSDCFQAIVDYMNELAISSEDDPPMPPTVDDELQHILSHQMNLFGLTVDVDPQIDSNIITQHSDATILHNWLEEDGSGGELELLYRSSRDGLTSANFHSKCDNKGPTVVIIETTEGGVIGGYTNTAWKSNGANVSANKAFLFALSGFGLLSPCKMKLKNASDQCAIFNHSSRGPAFGSGHDLCVNGSIVYLKIGHAYYPGPSELLTGHHSYNIKETEVFQVTDNPTPLQDPRKKQSISYKSVEKVAAVDTFSKEVNDAINEKWTTLQELETKVLSLEESFKDEEGFIESFGGGDSNNVVLLNVSGTMMATSRATLLLSEDSVLAQQFDNSKWTEQGSASPRVKDWTPDDVTNWVKSVKDVPDDVATLFWENEIKGSELLALDKDGLKMIGVKRTGTICLLLKEIKQLEEASQDTATLIEYSPYCFGKILDYLRLKHLQTLGLVDEPALPTVCESQKKRFEKVVKYYFPGNCSNFILG</sequence>
<dbReference type="CDD" id="cd20336">
    <property type="entry name" value="Rcat_RBR"/>
    <property type="match status" value="1"/>
</dbReference>
<dbReference type="InterPro" id="IPR001841">
    <property type="entry name" value="Znf_RING"/>
</dbReference>
<keyword evidence="15" id="KW-1185">Reference proteome</keyword>
<evidence type="ECO:0000259" key="10">
    <source>
        <dbReference type="PROSITE" id="PS50089"/>
    </source>
</evidence>
<feature type="domain" description="TLDc" evidence="13">
    <location>
        <begin position="667"/>
        <end position="831"/>
    </location>
</feature>
<dbReference type="InterPro" id="IPR044066">
    <property type="entry name" value="TRIAD_supradom"/>
</dbReference>
<accession>A0AAD8XRS0</accession>
<dbReference type="Proteomes" id="UP001224775">
    <property type="component" value="Unassembled WGS sequence"/>
</dbReference>